<protein>
    <submittedName>
        <fullName evidence="1">Uncharacterized protein</fullName>
    </submittedName>
</protein>
<dbReference type="RefSeq" id="WP_148594927.1">
    <property type="nucleotide sequence ID" value="NZ_CP042997.1"/>
</dbReference>
<dbReference type="EMBL" id="CP042997">
    <property type="protein sequence ID" value="QEH35083.1"/>
    <property type="molecule type" value="Genomic_DNA"/>
</dbReference>
<reference evidence="1 2" key="1">
    <citation type="submission" date="2019-08" db="EMBL/GenBank/DDBJ databases">
        <title>Deep-cultivation of Planctomycetes and their phenomic and genomic characterization uncovers novel biology.</title>
        <authorList>
            <person name="Wiegand S."/>
            <person name="Jogler M."/>
            <person name="Boedeker C."/>
            <person name="Pinto D."/>
            <person name="Vollmers J."/>
            <person name="Rivas-Marin E."/>
            <person name="Kohn T."/>
            <person name="Peeters S.H."/>
            <person name="Heuer A."/>
            <person name="Rast P."/>
            <person name="Oberbeckmann S."/>
            <person name="Bunk B."/>
            <person name="Jeske O."/>
            <person name="Meyerdierks A."/>
            <person name="Storesund J.E."/>
            <person name="Kallscheuer N."/>
            <person name="Luecker S."/>
            <person name="Lage O.M."/>
            <person name="Pohl T."/>
            <person name="Merkel B.J."/>
            <person name="Hornburger P."/>
            <person name="Mueller R.-W."/>
            <person name="Bruemmer F."/>
            <person name="Labrenz M."/>
            <person name="Spormann A.M."/>
            <person name="Op den Camp H."/>
            <person name="Overmann J."/>
            <person name="Amann R."/>
            <person name="Jetten M.S.M."/>
            <person name="Mascher T."/>
            <person name="Medema M.H."/>
            <person name="Devos D.P."/>
            <person name="Kaster A.-K."/>
            <person name="Ovreas L."/>
            <person name="Rohde M."/>
            <person name="Galperin M.Y."/>
            <person name="Jogler C."/>
        </authorList>
    </citation>
    <scope>NUCLEOTIDE SEQUENCE [LARGE SCALE GENOMIC DNA]</scope>
    <source>
        <strain evidence="1 2">OJF2</strain>
    </source>
</reference>
<sequence>MIDEMTNDRLRVGADEIAGPYLMLPLSQLASVRARLDRHAVRYWVDSTAISLDGKPAIIVINFGRGGDAERIQNLLDEAG</sequence>
<proteinExistence type="predicted"/>
<organism evidence="1 2">
    <name type="scientific">Aquisphaera giovannonii</name>
    <dbReference type="NCBI Taxonomy" id="406548"/>
    <lineage>
        <taxon>Bacteria</taxon>
        <taxon>Pseudomonadati</taxon>
        <taxon>Planctomycetota</taxon>
        <taxon>Planctomycetia</taxon>
        <taxon>Isosphaerales</taxon>
        <taxon>Isosphaeraceae</taxon>
        <taxon>Aquisphaera</taxon>
    </lineage>
</organism>
<accession>A0A5B9W391</accession>
<name>A0A5B9W391_9BACT</name>
<evidence type="ECO:0000313" key="2">
    <source>
        <dbReference type="Proteomes" id="UP000324233"/>
    </source>
</evidence>
<dbReference type="KEGG" id="agv:OJF2_36280"/>
<keyword evidence="2" id="KW-1185">Reference proteome</keyword>
<dbReference type="Proteomes" id="UP000324233">
    <property type="component" value="Chromosome"/>
</dbReference>
<dbReference type="OrthoDB" id="9952504at2"/>
<evidence type="ECO:0000313" key="1">
    <source>
        <dbReference type="EMBL" id="QEH35083.1"/>
    </source>
</evidence>
<dbReference type="AlphaFoldDB" id="A0A5B9W391"/>
<gene>
    <name evidence="1" type="ORF">OJF2_36280</name>
</gene>